<evidence type="ECO:0000256" key="1">
    <source>
        <dbReference type="ARBA" id="ARBA00004141"/>
    </source>
</evidence>
<dbReference type="Pfam" id="PF01594">
    <property type="entry name" value="AI-2E_transport"/>
    <property type="match status" value="1"/>
</dbReference>
<accession>A0ABU2HDH0</accession>
<feature type="region of interest" description="Disordered" evidence="6">
    <location>
        <begin position="1"/>
        <end position="20"/>
    </location>
</feature>
<sequence length="426" mass="44668">MVQPTTTEDPDEPGTDDGADVLRRVSDTAWRLLLLGVMAAVILWGLAQISFVVIPTLLAIFVTALLMPMANALRRRGMGRGSSTAVTILGSLALFTLVIYFIVDRAIAGVPELVESVIEFVTGVQEALLQLGLDVQVLNAWIQESQVEIQQWLQDNVQQNAQELIGGAWTGAVAVGQVLVGIILILALTGYFVHSGDRLMQWVGTLFPEQTRRVVLHTSDVAYGVMGRYVRGVALVGLFDAVGIGLLLVVLSALGLFDFNLAIPLIVLTFIGAFLPVVGAVITGALAAIVALVTGGWVVGLIVLGWVILIQQLESNVFAPRIYGRALQLPSPVVLLGISVGAIVGNLFGMFLATPVIAVAAALLRDRPSLGAETSDKTVPAESPGAESARTGVQKTRVGGEDPAEPPSGGQDDPSTSAGGSGDRGD</sequence>
<keyword evidence="5 7" id="KW-0472">Membrane</keyword>
<evidence type="ECO:0000256" key="2">
    <source>
        <dbReference type="ARBA" id="ARBA00009773"/>
    </source>
</evidence>
<organism evidence="8 9">
    <name type="scientific">Lipingzhangella rawalii</name>
    <dbReference type="NCBI Taxonomy" id="2055835"/>
    <lineage>
        <taxon>Bacteria</taxon>
        <taxon>Bacillati</taxon>
        <taxon>Actinomycetota</taxon>
        <taxon>Actinomycetes</taxon>
        <taxon>Streptosporangiales</taxon>
        <taxon>Nocardiopsidaceae</taxon>
        <taxon>Lipingzhangella</taxon>
    </lineage>
</organism>
<comment type="subcellular location">
    <subcellularLocation>
        <location evidence="1">Membrane</location>
        <topology evidence="1">Multi-pass membrane protein</topology>
    </subcellularLocation>
</comment>
<feature type="transmembrane region" description="Helical" evidence="7">
    <location>
        <begin position="261"/>
        <end position="282"/>
    </location>
</feature>
<evidence type="ECO:0000256" key="4">
    <source>
        <dbReference type="ARBA" id="ARBA00022989"/>
    </source>
</evidence>
<evidence type="ECO:0000313" key="9">
    <source>
        <dbReference type="Proteomes" id="UP001250214"/>
    </source>
</evidence>
<gene>
    <name evidence="8" type="ORF">RIF23_20205</name>
</gene>
<feature type="transmembrane region" description="Helical" evidence="7">
    <location>
        <begin position="85"/>
        <end position="103"/>
    </location>
</feature>
<feature type="region of interest" description="Disordered" evidence="6">
    <location>
        <begin position="372"/>
        <end position="426"/>
    </location>
</feature>
<feature type="transmembrane region" description="Helical" evidence="7">
    <location>
        <begin position="29"/>
        <end position="47"/>
    </location>
</feature>
<dbReference type="RefSeq" id="WP_310914210.1">
    <property type="nucleotide sequence ID" value="NZ_JAVLVT010000018.1"/>
</dbReference>
<protein>
    <submittedName>
        <fullName evidence="8">AI-2E family transporter</fullName>
    </submittedName>
</protein>
<dbReference type="EMBL" id="JAVLVT010000018">
    <property type="protein sequence ID" value="MDS1272614.1"/>
    <property type="molecule type" value="Genomic_DNA"/>
</dbReference>
<keyword evidence="3 7" id="KW-0812">Transmembrane</keyword>
<evidence type="ECO:0000256" key="7">
    <source>
        <dbReference type="SAM" id="Phobius"/>
    </source>
</evidence>
<feature type="transmembrane region" description="Helical" evidence="7">
    <location>
        <begin position="333"/>
        <end position="364"/>
    </location>
</feature>
<evidence type="ECO:0000256" key="5">
    <source>
        <dbReference type="ARBA" id="ARBA00023136"/>
    </source>
</evidence>
<reference evidence="9" key="1">
    <citation type="submission" date="2023-07" db="EMBL/GenBank/DDBJ databases">
        <title>Novel species in the genus Lipingzhangella isolated from Sambhar Salt Lake.</title>
        <authorList>
            <person name="Jiya N."/>
            <person name="Kajale S."/>
            <person name="Sharma A."/>
        </authorList>
    </citation>
    <scope>NUCLEOTIDE SEQUENCE [LARGE SCALE GENOMIC DNA]</scope>
    <source>
        <strain evidence="9">LS1_29</strain>
    </source>
</reference>
<feature type="transmembrane region" description="Helical" evidence="7">
    <location>
        <begin position="168"/>
        <end position="193"/>
    </location>
</feature>
<evidence type="ECO:0000313" key="8">
    <source>
        <dbReference type="EMBL" id="MDS1272614.1"/>
    </source>
</evidence>
<evidence type="ECO:0000256" key="3">
    <source>
        <dbReference type="ARBA" id="ARBA00022692"/>
    </source>
</evidence>
<comment type="similarity">
    <text evidence="2">Belongs to the autoinducer-2 exporter (AI-2E) (TC 2.A.86) family.</text>
</comment>
<feature type="compositionally biased region" description="Acidic residues" evidence="6">
    <location>
        <begin position="8"/>
        <end position="19"/>
    </location>
</feature>
<feature type="transmembrane region" description="Helical" evidence="7">
    <location>
        <begin position="53"/>
        <end position="73"/>
    </location>
</feature>
<proteinExistence type="inferred from homology"/>
<feature type="transmembrane region" description="Helical" evidence="7">
    <location>
        <begin position="289"/>
        <end position="313"/>
    </location>
</feature>
<comment type="caution">
    <text evidence="8">The sequence shown here is derived from an EMBL/GenBank/DDBJ whole genome shotgun (WGS) entry which is preliminary data.</text>
</comment>
<evidence type="ECO:0000256" key="6">
    <source>
        <dbReference type="SAM" id="MobiDB-lite"/>
    </source>
</evidence>
<dbReference type="Proteomes" id="UP001250214">
    <property type="component" value="Unassembled WGS sequence"/>
</dbReference>
<feature type="transmembrane region" description="Helical" evidence="7">
    <location>
        <begin position="233"/>
        <end position="255"/>
    </location>
</feature>
<keyword evidence="4 7" id="KW-1133">Transmembrane helix</keyword>
<dbReference type="InterPro" id="IPR002549">
    <property type="entry name" value="AI-2E-like"/>
</dbReference>
<name>A0ABU2HDH0_9ACTN</name>
<keyword evidence="9" id="KW-1185">Reference proteome</keyword>